<feature type="compositionally biased region" description="Basic and acidic residues" evidence="2">
    <location>
        <begin position="907"/>
        <end position="933"/>
    </location>
</feature>
<feature type="compositionally biased region" description="Polar residues" evidence="2">
    <location>
        <begin position="35"/>
        <end position="44"/>
    </location>
</feature>
<feature type="region of interest" description="Disordered" evidence="2">
    <location>
        <begin position="1"/>
        <end position="49"/>
    </location>
</feature>
<feature type="compositionally biased region" description="Acidic residues" evidence="2">
    <location>
        <begin position="415"/>
        <end position="436"/>
    </location>
</feature>
<comment type="caution">
    <text evidence="3">The sequence shown here is derived from an EMBL/GenBank/DDBJ whole genome shotgun (WGS) entry which is preliminary data.</text>
</comment>
<keyword evidence="1" id="KW-0175">Coiled coil</keyword>
<feature type="compositionally biased region" description="Low complexity" evidence="2">
    <location>
        <begin position="1347"/>
        <end position="1366"/>
    </location>
</feature>
<dbReference type="Proteomes" id="UP001328107">
    <property type="component" value="Unassembled WGS sequence"/>
</dbReference>
<feature type="compositionally biased region" description="Basic and acidic residues" evidence="2">
    <location>
        <begin position="377"/>
        <end position="414"/>
    </location>
</feature>
<reference evidence="4" key="1">
    <citation type="submission" date="2022-10" db="EMBL/GenBank/DDBJ databases">
        <title>Genome assembly of Pristionchus species.</title>
        <authorList>
            <person name="Yoshida K."/>
            <person name="Sommer R.J."/>
        </authorList>
    </citation>
    <scope>NUCLEOTIDE SEQUENCE [LARGE SCALE GENOMIC DNA]</scope>
    <source>
        <strain evidence="4">RS5460</strain>
    </source>
</reference>
<organism evidence="3 4">
    <name type="scientific">Pristionchus mayeri</name>
    <dbReference type="NCBI Taxonomy" id="1317129"/>
    <lineage>
        <taxon>Eukaryota</taxon>
        <taxon>Metazoa</taxon>
        <taxon>Ecdysozoa</taxon>
        <taxon>Nematoda</taxon>
        <taxon>Chromadorea</taxon>
        <taxon>Rhabditida</taxon>
        <taxon>Rhabditina</taxon>
        <taxon>Diplogasteromorpha</taxon>
        <taxon>Diplogasteroidea</taxon>
        <taxon>Neodiplogasteridae</taxon>
        <taxon>Pristionchus</taxon>
    </lineage>
</organism>
<protein>
    <submittedName>
        <fullName evidence="3">Uncharacterized protein</fullName>
    </submittedName>
</protein>
<feature type="compositionally biased region" description="Polar residues" evidence="2">
    <location>
        <begin position="1003"/>
        <end position="1015"/>
    </location>
</feature>
<feature type="region of interest" description="Disordered" evidence="2">
    <location>
        <begin position="228"/>
        <end position="269"/>
    </location>
</feature>
<feature type="compositionally biased region" description="Polar residues" evidence="2">
    <location>
        <begin position="947"/>
        <end position="958"/>
    </location>
</feature>
<evidence type="ECO:0000256" key="2">
    <source>
        <dbReference type="SAM" id="MobiDB-lite"/>
    </source>
</evidence>
<evidence type="ECO:0000256" key="1">
    <source>
        <dbReference type="SAM" id="Coils"/>
    </source>
</evidence>
<feature type="region of interest" description="Disordered" evidence="2">
    <location>
        <begin position="1303"/>
        <end position="1367"/>
    </location>
</feature>
<feature type="compositionally biased region" description="Basic and acidic residues" evidence="2">
    <location>
        <begin position="11"/>
        <end position="21"/>
    </location>
</feature>
<gene>
    <name evidence="3" type="ORF">PMAYCL1PPCAC_24756</name>
</gene>
<proteinExistence type="predicted"/>
<evidence type="ECO:0000313" key="4">
    <source>
        <dbReference type="Proteomes" id="UP001328107"/>
    </source>
</evidence>
<feature type="compositionally biased region" description="Basic and acidic residues" evidence="2">
    <location>
        <begin position="970"/>
        <end position="991"/>
    </location>
</feature>
<feature type="region of interest" description="Disordered" evidence="2">
    <location>
        <begin position="303"/>
        <end position="436"/>
    </location>
</feature>
<feature type="coiled-coil region" evidence="1">
    <location>
        <begin position="66"/>
        <end position="184"/>
    </location>
</feature>
<name>A0AAN5D0E9_9BILA</name>
<feature type="non-terminal residue" evidence="3">
    <location>
        <position position="1"/>
    </location>
</feature>
<feature type="compositionally biased region" description="Basic and acidic residues" evidence="2">
    <location>
        <begin position="1303"/>
        <end position="1330"/>
    </location>
</feature>
<feature type="compositionally biased region" description="Basic residues" evidence="2">
    <location>
        <begin position="241"/>
        <end position="250"/>
    </location>
</feature>
<feature type="region of interest" description="Disordered" evidence="2">
    <location>
        <begin position="907"/>
        <end position="1031"/>
    </location>
</feature>
<evidence type="ECO:0000313" key="3">
    <source>
        <dbReference type="EMBL" id="GMR54561.1"/>
    </source>
</evidence>
<sequence length="1460" mass="165444">FASNLTLLKSRMNESSKENRTSPEIILLDDDNKSNLRQSTSAASSEAPHWSFRIMEMQVAEMNRKEREWKDKEKNYSAENDDLRQKVTKWKDKYQGAINERDAEKARVKDLIENNPNDPATEVIKLRQKVTDLENTLEEEQQLNLERKPVVIRDSRVNELQLRVADLENQLKESKMKIDALTKNDQATSNEMPIEEIVNEIMMNGEIARADEAEQGRQGRTALDILNEHFPIHQKEDPSEKKKRGRKNRKEKMNEENQEEEGEGKIPKVVEGDMKKKVVATRTNHSSILTRSKGLSKIAVARGRYPKRKRGGKDLEIDPPSPRALSPSNSLVLPPDQLNSKLEYENSLTTSNKEEMAKGAINDIFTTGSDDDEWGEPSERVAASHEKSQPDPLKKLKKTKSDLSKKDISRKSGEEEMNDEENEQNEECDDNMEEEAERITPMDGTLEKKERLGEMMNIPEMEIDHSSPQSSSSLILPSLPLSGTPAVEEMSMEDAEKSLMEARLHNIIVDVFKEKMKMEKAVHEVFTMKMSMKTIAKCFIEAHPELPQKSTWPEVLKKMKMGVSNINEMKGVVPKAEMNFFELLKAIRRKEALRLDSLCRTFDRDLRDIFMASTPYNKSTDKVTRDIRCLFLAHAAAQNTGYRDIFRHILTKQSSQAVCQSLVYLFSNHDTTSMANEIVEDALDYSYNTTGRLLLMHIQDETAKVLKWAIDRFGGTYCKALASYKFTPATQQMVHEWWDSDMKEVEKAKKRKLSVKVNQHGIKIDQAHSAILDRMSELIYAQTNIEGLDRAKLLTQMITPAISAVDRESSSTSGQNARVDPSEGRVVIIKIRTAMAALKHYENRVLDKDQGDIHTFLINSVDKITEILDRSLCKEVLESPSSSSKENYLPLIITEMKEWKDMAEKLTKKDSMNSASSREEWNPLKKRGRREENTADPSSDDEAIARPTSTPPTDNQPTLVDASPLPLPTETHKSPLSDARKTSVEKPDGCARKRRLDWRAMSGQPSAENETSIANQAIDGPPPTLPKEDQPTTVDCKRILSNAREMNGESSGVDLSPIESQLITTLIQVCKDEKTVEAVSEENLKIADSMDAKTIAKCFHKVLLELPTKKTWVNVLMNVLKNVEKVDITEVVPKEELNFFEILTTTLEDDALTELFDCFYEECFCYMVTSSSRRMETCEVIKHVRCLFFALARSKKTEEERVNSAQYLFHDLLAKQSSQAVCQSLVYLLLSPETSSLVSETLAKELEEVTFRRRLTSMRENAGRELIPDLEVLIWAVNLFADPSCKETVIGWLRNPEMEKVKDLTTKASKGEGSPEKKRARREESPKDQPSDGPLLESLHLPSPVTSSSAAQGSSSIAPSSSSGSQLVNTVSGVCKEENAEEVVKEEIMLIASKDVKTIAQYFRKVLLNIRPTSTWLVVKDMLEKEENVDIKKIVPQEEAVLFEWLSAMRVNDPVRLADI</sequence>
<feature type="non-terminal residue" evidence="3">
    <location>
        <position position="1460"/>
    </location>
</feature>
<accession>A0AAN5D0E9</accession>
<dbReference type="EMBL" id="BTRK01000005">
    <property type="protein sequence ID" value="GMR54561.1"/>
    <property type="molecule type" value="Genomic_DNA"/>
</dbReference>
<feature type="compositionally biased region" description="Basic and acidic residues" evidence="2">
    <location>
        <begin position="228"/>
        <end position="240"/>
    </location>
</feature>
<keyword evidence="4" id="KW-1185">Reference proteome</keyword>